<dbReference type="EMBL" id="OBMR01000003">
    <property type="protein sequence ID" value="SOB96863.1"/>
    <property type="molecule type" value="Genomic_DNA"/>
</dbReference>
<dbReference type="Gene3D" id="3.40.50.300">
    <property type="entry name" value="P-loop containing nucleotide triphosphate hydrolases"/>
    <property type="match status" value="1"/>
</dbReference>
<evidence type="ECO:0000313" key="4">
    <source>
        <dbReference type="EMBL" id="SOB96863.1"/>
    </source>
</evidence>
<keyword evidence="4" id="KW-0547">Nucleotide-binding</keyword>
<dbReference type="SUPFAM" id="SSF52540">
    <property type="entry name" value="P-loop containing nucleoside triphosphate hydrolases"/>
    <property type="match status" value="1"/>
</dbReference>
<evidence type="ECO:0000259" key="3">
    <source>
        <dbReference type="PROSITE" id="PS50893"/>
    </source>
</evidence>
<dbReference type="AlphaFoldDB" id="A0A285RSR7"/>
<dbReference type="InterPro" id="IPR050153">
    <property type="entry name" value="Metal_Ion_Import_ABC"/>
</dbReference>
<gene>
    <name evidence="4" type="ORF">SAMN02910411_1198</name>
</gene>
<evidence type="ECO:0000313" key="5">
    <source>
        <dbReference type="Proteomes" id="UP000219563"/>
    </source>
</evidence>
<dbReference type="InterPro" id="IPR027417">
    <property type="entry name" value="P-loop_NTPase"/>
</dbReference>
<name>A0A285RSR7_9FIRM</name>
<accession>A0A285RSR7</accession>
<dbReference type="GO" id="GO:0005524">
    <property type="term" value="F:ATP binding"/>
    <property type="evidence" value="ECO:0007669"/>
    <property type="project" value="UniProtKB-KW"/>
</dbReference>
<dbReference type="Proteomes" id="UP000219563">
    <property type="component" value="Unassembled WGS sequence"/>
</dbReference>
<reference evidence="4 5" key="1">
    <citation type="submission" date="2017-08" db="EMBL/GenBank/DDBJ databases">
        <authorList>
            <person name="de Groot N.N."/>
        </authorList>
    </citation>
    <scope>NUCLEOTIDE SEQUENCE [LARGE SCALE GENOMIC DNA]</scope>
    <source>
        <strain evidence="4 5">DSM 9787</strain>
    </source>
</reference>
<protein>
    <submittedName>
        <fullName evidence="4">NitT/TauT family transport system ATP-binding protein</fullName>
    </submittedName>
</protein>
<proteinExistence type="inferred from homology"/>
<sequence>MGLNKMTIILENISKSYDGNKVLENLNVEIEDGRCYAFVGPKGAGKTTALKIFMGMEKPDEGKVCRMGDYKYPTLQSAYVSQDGQLNLKKDAIWNVKKAHRWASKGRAIEELTRFIEPDRLSIPVSELSVPERRLVELVKALFTPADFIVLDSPFEGMDADTKQNTIDYLLDIKGSRPLIIAQEDAEGLDFARKVCL</sequence>
<keyword evidence="4" id="KW-0067">ATP-binding</keyword>
<dbReference type="PROSITE" id="PS50893">
    <property type="entry name" value="ABC_TRANSPORTER_2"/>
    <property type="match status" value="1"/>
</dbReference>
<dbReference type="Pfam" id="PF00005">
    <property type="entry name" value="ABC_tran"/>
    <property type="match status" value="1"/>
</dbReference>
<evidence type="ECO:0000256" key="1">
    <source>
        <dbReference type="ARBA" id="ARBA00005417"/>
    </source>
</evidence>
<dbReference type="GO" id="GO:0016887">
    <property type="term" value="F:ATP hydrolysis activity"/>
    <property type="evidence" value="ECO:0007669"/>
    <property type="project" value="InterPro"/>
</dbReference>
<evidence type="ECO:0000256" key="2">
    <source>
        <dbReference type="ARBA" id="ARBA00022448"/>
    </source>
</evidence>
<comment type="similarity">
    <text evidence="1">Belongs to the ABC transporter superfamily.</text>
</comment>
<dbReference type="PANTHER" id="PTHR42734">
    <property type="entry name" value="METAL TRANSPORT SYSTEM ATP-BINDING PROTEIN TM_0124-RELATED"/>
    <property type="match status" value="1"/>
</dbReference>
<dbReference type="PANTHER" id="PTHR42734:SF17">
    <property type="entry name" value="METAL TRANSPORT SYSTEM ATP-BINDING PROTEIN TM_0124-RELATED"/>
    <property type="match status" value="1"/>
</dbReference>
<keyword evidence="2" id="KW-0813">Transport</keyword>
<organism evidence="4 5">
    <name type="scientific">Pseudobutyrivibrio ruminis DSM 9787</name>
    <dbReference type="NCBI Taxonomy" id="1123011"/>
    <lineage>
        <taxon>Bacteria</taxon>
        <taxon>Bacillati</taxon>
        <taxon>Bacillota</taxon>
        <taxon>Clostridia</taxon>
        <taxon>Lachnospirales</taxon>
        <taxon>Lachnospiraceae</taxon>
        <taxon>Pseudobutyrivibrio</taxon>
    </lineage>
</organism>
<feature type="domain" description="ABC transporter" evidence="3">
    <location>
        <begin position="8"/>
        <end position="197"/>
    </location>
</feature>
<dbReference type="InterPro" id="IPR003439">
    <property type="entry name" value="ABC_transporter-like_ATP-bd"/>
</dbReference>